<feature type="compositionally biased region" description="Low complexity" evidence="1">
    <location>
        <begin position="13"/>
        <end position="22"/>
    </location>
</feature>
<gene>
    <name evidence="2" type="ORF">BJY24_002160</name>
</gene>
<accession>A0A7W9UHF6</accession>
<reference evidence="2 3" key="1">
    <citation type="submission" date="2020-08" db="EMBL/GenBank/DDBJ databases">
        <title>Sequencing the genomes of 1000 actinobacteria strains.</title>
        <authorList>
            <person name="Klenk H.-P."/>
        </authorList>
    </citation>
    <scope>NUCLEOTIDE SEQUENCE [LARGE SCALE GENOMIC DNA]</scope>
    <source>
        <strain evidence="2 3">DSM 43582</strain>
    </source>
</reference>
<name>A0A7W9UHF6_9NOCA</name>
<comment type="caution">
    <text evidence="2">The sequence shown here is derived from an EMBL/GenBank/DDBJ whole genome shotgun (WGS) entry which is preliminary data.</text>
</comment>
<dbReference type="EMBL" id="JACHIT010000001">
    <property type="protein sequence ID" value="MBB5913293.1"/>
    <property type="molecule type" value="Genomic_DNA"/>
</dbReference>
<keyword evidence="3" id="KW-1185">Reference proteome</keyword>
<sequence length="54" mass="5743">MTDPILVPPTIYLPAPDTDLPTDAPPTPMTFQQVLDGLDRLIPPSTHADDDCGG</sequence>
<protein>
    <submittedName>
        <fullName evidence="2">Uncharacterized protein</fullName>
    </submittedName>
</protein>
<evidence type="ECO:0000313" key="3">
    <source>
        <dbReference type="Proteomes" id="UP000540412"/>
    </source>
</evidence>
<organism evidence="2 3">
    <name type="scientific">Nocardia transvalensis</name>
    <dbReference type="NCBI Taxonomy" id="37333"/>
    <lineage>
        <taxon>Bacteria</taxon>
        <taxon>Bacillati</taxon>
        <taxon>Actinomycetota</taxon>
        <taxon>Actinomycetes</taxon>
        <taxon>Mycobacteriales</taxon>
        <taxon>Nocardiaceae</taxon>
        <taxon>Nocardia</taxon>
    </lineage>
</organism>
<feature type="region of interest" description="Disordered" evidence="1">
    <location>
        <begin position="1"/>
        <end position="25"/>
    </location>
</feature>
<dbReference type="Proteomes" id="UP000540412">
    <property type="component" value="Unassembled WGS sequence"/>
</dbReference>
<evidence type="ECO:0000256" key="1">
    <source>
        <dbReference type="SAM" id="MobiDB-lite"/>
    </source>
</evidence>
<dbReference type="AlphaFoldDB" id="A0A7W9UHF6"/>
<proteinExistence type="predicted"/>
<evidence type="ECO:0000313" key="2">
    <source>
        <dbReference type="EMBL" id="MBB5913293.1"/>
    </source>
</evidence>